<proteinExistence type="predicted"/>
<feature type="non-terminal residue" evidence="1">
    <location>
        <position position="1"/>
    </location>
</feature>
<dbReference type="Proteomes" id="UP001328107">
    <property type="component" value="Unassembled WGS sequence"/>
</dbReference>
<dbReference type="EMBL" id="BTRK01000004">
    <property type="protein sequence ID" value="GMR50588.1"/>
    <property type="molecule type" value="Genomic_DNA"/>
</dbReference>
<organism evidence="1 2">
    <name type="scientific">Pristionchus mayeri</name>
    <dbReference type="NCBI Taxonomy" id="1317129"/>
    <lineage>
        <taxon>Eukaryota</taxon>
        <taxon>Metazoa</taxon>
        <taxon>Ecdysozoa</taxon>
        <taxon>Nematoda</taxon>
        <taxon>Chromadorea</taxon>
        <taxon>Rhabditida</taxon>
        <taxon>Rhabditina</taxon>
        <taxon>Diplogasteromorpha</taxon>
        <taxon>Diplogasteroidea</taxon>
        <taxon>Neodiplogasteridae</taxon>
        <taxon>Pristionchus</taxon>
    </lineage>
</organism>
<evidence type="ECO:0000313" key="2">
    <source>
        <dbReference type="Proteomes" id="UP001328107"/>
    </source>
</evidence>
<dbReference type="AlphaFoldDB" id="A0AAN5CTT1"/>
<sequence>RPDVSFVATVAMNHIRIVTCEISNFIIISKGDGTIRRLTDPVVTPQCVLCEEYPGTVYGYATHLRRHHKTTLKANGIYLICACGLIFRNHDDHKKNDGKCTERGFTLQNGMRIDWIQKCVPAFGFLQFIAHFCVWMSTRLVLLSHSNHNL</sequence>
<gene>
    <name evidence="1" type="ORF">PMAYCL1PPCAC_20783</name>
</gene>
<evidence type="ECO:0000313" key="1">
    <source>
        <dbReference type="EMBL" id="GMR50588.1"/>
    </source>
</evidence>
<protein>
    <submittedName>
        <fullName evidence="1">Uncharacterized protein</fullName>
    </submittedName>
</protein>
<name>A0AAN5CTT1_9BILA</name>
<keyword evidence="2" id="KW-1185">Reference proteome</keyword>
<accession>A0AAN5CTT1</accession>
<comment type="caution">
    <text evidence="1">The sequence shown here is derived from an EMBL/GenBank/DDBJ whole genome shotgun (WGS) entry which is preliminary data.</text>
</comment>
<reference evidence="2" key="1">
    <citation type="submission" date="2022-10" db="EMBL/GenBank/DDBJ databases">
        <title>Genome assembly of Pristionchus species.</title>
        <authorList>
            <person name="Yoshida K."/>
            <person name="Sommer R.J."/>
        </authorList>
    </citation>
    <scope>NUCLEOTIDE SEQUENCE [LARGE SCALE GENOMIC DNA]</scope>
    <source>
        <strain evidence="2">RS5460</strain>
    </source>
</reference>